<evidence type="ECO:0000313" key="3">
    <source>
        <dbReference type="Proteomes" id="UP000824120"/>
    </source>
</evidence>
<dbReference type="EMBL" id="JACXVP010000003">
    <property type="protein sequence ID" value="KAG5615292.1"/>
    <property type="molecule type" value="Genomic_DNA"/>
</dbReference>
<feature type="region of interest" description="Disordered" evidence="1">
    <location>
        <begin position="198"/>
        <end position="226"/>
    </location>
</feature>
<dbReference type="PANTHER" id="PTHR33180">
    <property type="entry name" value="PHOTOSYSTEM II CP43 REACTION CENTER PROTEIN"/>
    <property type="match status" value="1"/>
</dbReference>
<organism evidence="2 3">
    <name type="scientific">Solanum commersonii</name>
    <name type="common">Commerson's wild potato</name>
    <name type="synonym">Commerson's nightshade</name>
    <dbReference type="NCBI Taxonomy" id="4109"/>
    <lineage>
        <taxon>Eukaryota</taxon>
        <taxon>Viridiplantae</taxon>
        <taxon>Streptophyta</taxon>
        <taxon>Embryophyta</taxon>
        <taxon>Tracheophyta</taxon>
        <taxon>Spermatophyta</taxon>
        <taxon>Magnoliopsida</taxon>
        <taxon>eudicotyledons</taxon>
        <taxon>Gunneridae</taxon>
        <taxon>Pentapetalae</taxon>
        <taxon>asterids</taxon>
        <taxon>lamiids</taxon>
        <taxon>Solanales</taxon>
        <taxon>Solanaceae</taxon>
        <taxon>Solanoideae</taxon>
        <taxon>Solaneae</taxon>
        <taxon>Solanum</taxon>
    </lineage>
</organism>
<accession>A0A9J5ZTG2</accession>
<evidence type="ECO:0000256" key="1">
    <source>
        <dbReference type="SAM" id="MobiDB-lite"/>
    </source>
</evidence>
<protein>
    <recommendedName>
        <fullName evidence="4">Polyprotein protein</fullName>
    </recommendedName>
</protein>
<proteinExistence type="predicted"/>
<feature type="region of interest" description="Disordered" evidence="1">
    <location>
        <begin position="72"/>
        <end position="118"/>
    </location>
</feature>
<feature type="region of interest" description="Disordered" evidence="1">
    <location>
        <begin position="384"/>
        <end position="403"/>
    </location>
</feature>
<dbReference type="AlphaFoldDB" id="A0A9J5ZTG2"/>
<keyword evidence="3" id="KW-1185">Reference proteome</keyword>
<name>A0A9J5ZTG2_SOLCO</name>
<evidence type="ECO:0000313" key="2">
    <source>
        <dbReference type="EMBL" id="KAG5615292.1"/>
    </source>
</evidence>
<feature type="compositionally biased region" description="Basic and acidic residues" evidence="1">
    <location>
        <begin position="198"/>
        <end position="219"/>
    </location>
</feature>
<evidence type="ECO:0008006" key="4">
    <source>
        <dbReference type="Google" id="ProtNLM"/>
    </source>
</evidence>
<sequence>MAKRQIDLGLLVSQDMAMRAKQTHTSLPFPVLITELCRRAGVPRDPTSDIKVTPSSSTDIRRIEAEFTQEEVDRRRATLANTSPEVDVDSLRAEASSSTPASEPSGIPAPSSPSHTPADVRATRLEKFVPGMINRAILAALTPLQTAVDALTVRVIACESRQGESYELATLKAEIANLRKDVDYLKFTDFTSLIEREDDKDAHETTGDVHGDGAVHAESDAETDEELLSMDAEETHDSRDKGKFRDLPDHTKTVVQPVTQTLPAETSTIAFSGSGTSIQSETTPDTDAHVQTDPLAIETPIERETAWTKPFFTPSLSFFTLSFRFCPPCFACFGYLCFGWKHGHLGAKRNKKAEKNEEAEACALPSMLGDSPKGRTTLFVPVREALKEQDQKGDERRSRHFAE</sequence>
<comment type="caution">
    <text evidence="2">The sequence shown here is derived from an EMBL/GenBank/DDBJ whole genome shotgun (WGS) entry which is preliminary data.</text>
</comment>
<dbReference type="PANTHER" id="PTHR33180:SF31">
    <property type="entry name" value="POLYPROTEIN PROTEIN"/>
    <property type="match status" value="1"/>
</dbReference>
<dbReference type="Proteomes" id="UP000824120">
    <property type="component" value="Chromosome 3"/>
</dbReference>
<reference evidence="2 3" key="1">
    <citation type="submission" date="2020-09" db="EMBL/GenBank/DDBJ databases">
        <title>De no assembly of potato wild relative species, Solanum commersonii.</title>
        <authorList>
            <person name="Cho K."/>
        </authorList>
    </citation>
    <scope>NUCLEOTIDE SEQUENCE [LARGE SCALE GENOMIC DNA]</scope>
    <source>
        <strain evidence="2">LZ3.2</strain>
        <tissue evidence="2">Leaf</tissue>
    </source>
</reference>
<gene>
    <name evidence="2" type="ORF">H5410_015116</name>
</gene>
<feature type="compositionally biased region" description="Low complexity" evidence="1">
    <location>
        <begin position="93"/>
        <end position="105"/>
    </location>
</feature>
<dbReference type="OrthoDB" id="1306244at2759"/>